<keyword evidence="6 7" id="KW-0539">Nucleus</keyword>
<keyword evidence="5 7" id="KW-0694">RNA-binding</keyword>
<dbReference type="GO" id="GO:0005737">
    <property type="term" value="C:cytoplasm"/>
    <property type="evidence" value="ECO:0007669"/>
    <property type="project" value="UniProtKB-SubCell"/>
</dbReference>
<protein>
    <recommendedName>
        <fullName evidence="3 7">Nuclear nucleic acid-binding protein C1D</fullName>
    </recommendedName>
</protein>
<dbReference type="GO" id="GO:0003677">
    <property type="term" value="F:DNA binding"/>
    <property type="evidence" value="ECO:0007669"/>
    <property type="project" value="UniProtKB-KW"/>
</dbReference>
<dbReference type="InterPro" id="IPR011082">
    <property type="entry name" value="Exosome-assoc_fac/DNA_repair"/>
</dbReference>
<dbReference type="PANTHER" id="PTHR15341:SF3">
    <property type="entry name" value="NUCLEAR NUCLEIC ACID-BINDING PROTEIN C1D"/>
    <property type="match status" value="1"/>
</dbReference>
<comment type="subcellular location">
    <subcellularLocation>
        <location evidence="7">Cytoplasm</location>
    </subcellularLocation>
    <subcellularLocation>
        <location evidence="7">Nucleus</location>
        <location evidence="7">Nucleolus</location>
    </subcellularLocation>
    <subcellularLocation>
        <location evidence="1 7">Nucleus</location>
    </subcellularLocation>
</comment>
<dbReference type="GO" id="GO:0010468">
    <property type="term" value="P:regulation of gene expression"/>
    <property type="evidence" value="ECO:0007669"/>
    <property type="project" value="TreeGrafter"/>
</dbReference>
<dbReference type="AlphaFoldDB" id="A0A6S7II47"/>
<name>A0A6S7II47_PARCT</name>
<dbReference type="GO" id="GO:0000460">
    <property type="term" value="P:maturation of 5.8S rRNA"/>
    <property type="evidence" value="ECO:0007669"/>
    <property type="project" value="TreeGrafter"/>
</dbReference>
<comment type="function">
    <text evidence="7">Plays a role in the recruitment of the exosome to pre-rRNA to mediate the 3'-5' end processing of the 5.8S rRNA.</text>
</comment>
<evidence type="ECO:0000256" key="4">
    <source>
        <dbReference type="ARBA" id="ARBA00022552"/>
    </source>
</evidence>
<proteinExistence type="inferred from homology"/>
<evidence type="ECO:0000256" key="1">
    <source>
        <dbReference type="ARBA" id="ARBA00004123"/>
    </source>
</evidence>
<evidence type="ECO:0000256" key="7">
    <source>
        <dbReference type="RuleBase" id="RU368003"/>
    </source>
</evidence>
<reference evidence="8" key="1">
    <citation type="submission" date="2020-04" db="EMBL/GenBank/DDBJ databases">
        <authorList>
            <person name="Alioto T."/>
            <person name="Alioto T."/>
            <person name="Gomez Garrido J."/>
        </authorList>
    </citation>
    <scope>NUCLEOTIDE SEQUENCE</scope>
    <source>
        <strain evidence="8">A484AB</strain>
    </source>
</reference>
<keyword evidence="7" id="KW-0238">DNA-binding</keyword>
<dbReference type="PANTHER" id="PTHR15341">
    <property type="entry name" value="SUN-COR STEROID HORMONE RECEPTOR CO-REPRESSOR"/>
    <property type="match status" value="1"/>
</dbReference>
<dbReference type="InterPro" id="IPR007146">
    <property type="entry name" value="Sas10/Utp3/C1D"/>
</dbReference>
<evidence type="ECO:0000256" key="6">
    <source>
        <dbReference type="ARBA" id="ARBA00023242"/>
    </source>
</evidence>
<evidence type="ECO:0000313" key="8">
    <source>
        <dbReference type="EMBL" id="CAB4017356.1"/>
    </source>
</evidence>
<dbReference type="EMBL" id="CACRXK020009514">
    <property type="protein sequence ID" value="CAB4017356.1"/>
    <property type="molecule type" value="Genomic_DNA"/>
</dbReference>
<dbReference type="GO" id="GO:0003723">
    <property type="term" value="F:RNA binding"/>
    <property type="evidence" value="ECO:0007669"/>
    <property type="project" value="UniProtKB-UniRule"/>
</dbReference>
<dbReference type="GO" id="GO:0005730">
    <property type="term" value="C:nucleolus"/>
    <property type="evidence" value="ECO:0007669"/>
    <property type="project" value="UniProtKB-SubCell"/>
</dbReference>
<dbReference type="Pfam" id="PF04000">
    <property type="entry name" value="Sas10_Utp3"/>
    <property type="match status" value="1"/>
</dbReference>
<dbReference type="GO" id="GO:0000178">
    <property type="term" value="C:exosome (RNase complex)"/>
    <property type="evidence" value="ECO:0007669"/>
    <property type="project" value="TreeGrafter"/>
</dbReference>
<dbReference type="OrthoDB" id="1421013at2759"/>
<comment type="subunit">
    <text evidence="7">Monomer and homodimer.</text>
</comment>
<comment type="similarity">
    <text evidence="2 7">Belongs to the C1D family.</text>
</comment>
<accession>A0A6S7II47</accession>
<keyword evidence="4 7" id="KW-0698">rRNA processing</keyword>
<dbReference type="Proteomes" id="UP001152795">
    <property type="component" value="Unassembled WGS sequence"/>
</dbReference>
<evidence type="ECO:0000256" key="5">
    <source>
        <dbReference type="ARBA" id="ARBA00022884"/>
    </source>
</evidence>
<sequence length="157" mass="18020">MAASEVDDNELPDEIISSLEDFYRSMNTVEETLDPLLVMSSEEIHEKLDVLDRAKLDLMMVYAMNSMFWIYLITQGVNPKEHGIKHELDRVKDYMKKIKDAGDKRKASLKIDKDAARRFVKGALANPGASESAKSKSRKEKRKKEVSSEKRKKKKVD</sequence>
<evidence type="ECO:0000313" key="9">
    <source>
        <dbReference type="Proteomes" id="UP001152795"/>
    </source>
</evidence>
<keyword evidence="7" id="KW-0963">Cytoplasm</keyword>
<gene>
    <name evidence="8" type="ORF">PACLA_8A081381</name>
</gene>
<keyword evidence="9" id="KW-1185">Reference proteome</keyword>
<comment type="caution">
    <text evidence="8">The sequence shown here is derived from an EMBL/GenBank/DDBJ whole genome shotgun (WGS) entry which is preliminary data.</text>
</comment>
<organism evidence="8 9">
    <name type="scientific">Paramuricea clavata</name>
    <name type="common">Red gorgonian</name>
    <name type="synonym">Violescent sea-whip</name>
    <dbReference type="NCBI Taxonomy" id="317549"/>
    <lineage>
        <taxon>Eukaryota</taxon>
        <taxon>Metazoa</taxon>
        <taxon>Cnidaria</taxon>
        <taxon>Anthozoa</taxon>
        <taxon>Octocorallia</taxon>
        <taxon>Malacalcyonacea</taxon>
        <taxon>Plexauridae</taxon>
        <taxon>Paramuricea</taxon>
    </lineage>
</organism>
<evidence type="ECO:0000256" key="3">
    <source>
        <dbReference type="ARBA" id="ARBA00015212"/>
    </source>
</evidence>
<evidence type="ECO:0000256" key="2">
    <source>
        <dbReference type="ARBA" id="ARBA00009154"/>
    </source>
</evidence>